<evidence type="ECO:0008006" key="4">
    <source>
        <dbReference type="Google" id="ProtNLM"/>
    </source>
</evidence>
<feature type="compositionally biased region" description="Acidic residues" evidence="1">
    <location>
        <begin position="250"/>
        <end position="259"/>
    </location>
</feature>
<dbReference type="GO" id="GO:0005634">
    <property type="term" value="C:nucleus"/>
    <property type="evidence" value="ECO:0007669"/>
    <property type="project" value="TreeGrafter"/>
</dbReference>
<feature type="compositionally biased region" description="Basic and acidic residues" evidence="1">
    <location>
        <begin position="91"/>
        <end position="100"/>
    </location>
</feature>
<feature type="compositionally biased region" description="Basic and acidic residues" evidence="1">
    <location>
        <begin position="260"/>
        <end position="272"/>
    </location>
</feature>
<dbReference type="AlphaFoldDB" id="A0A4S8IW87"/>
<feature type="compositionally biased region" description="Basic and acidic residues" evidence="1">
    <location>
        <begin position="323"/>
        <end position="333"/>
    </location>
</feature>
<accession>A0A4S8IW87</accession>
<comment type="caution">
    <text evidence="2">The sequence shown here is derived from an EMBL/GenBank/DDBJ whole genome shotgun (WGS) entry which is preliminary data.</text>
</comment>
<feature type="region of interest" description="Disordered" evidence="1">
    <location>
        <begin position="83"/>
        <end position="149"/>
    </location>
</feature>
<dbReference type="STRING" id="52838.A0A4S8IW87"/>
<dbReference type="PANTHER" id="PTHR15410">
    <property type="entry name" value="HIRA-INTERACTING PROTEIN 3"/>
    <property type="match status" value="1"/>
</dbReference>
<proteinExistence type="predicted"/>
<keyword evidence="3" id="KW-1185">Reference proteome</keyword>
<evidence type="ECO:0000313" key="3">
    <source>
        <dbReference type="Proteomes" id="UP000317650"/>
    </source>
</evidence>
<dbReference type="InterPro" id="IPR037647">
    <property type="entry name" value="HIRIP3"/>
</dbReference>
<evidence type="ECO:0000313" key="2">
    <source>
        <dbReference type="EMBL" id="THU53091.1"/>
    </source>
</evidence>
<dbReference type="Proteomes" id="UP000317650">
    <property type="component" value="Chromosome 10"/>
</dbReference>
<feature type="compositionally biased region" description="Polar residues" evidence="1">
    <location>
        <begin position="125"/>
        <end position="139"/>
    </location>
</feature>
<name>A0A4S8IW87_MUSBA</name>
<protein>
    <recommendedName>
        <fullName evidence="4">Histone chaperone domain-containing protein</fullName>
    </recommendedName>
</protein>
<dbReference type="EMBL" id="PYDT01000008">
    <property type="protein sequence ID" value="THU53091.1"/>
    <property type="molecule type" value="Genomic_DNA"/>
</dbReference>
<gene>
    <name evidence="2" type="ORF">C4D60_Mb10t10780</name>
</gene>
<sequence>MEADVGAAKTKEEIEVEISRAMRARVSDFKERADTLTLEGVRRALEKDLGMNMFSLDAYKRFIKQCLEECFYGADDENVPKLSGVSASQSAKEEKSRQAEDYQQSTGFRKSNSDEIEGSPASGGKSASNDETVNNQGPQDDSDINEDKIRKAIDSRADYFRANSASISLAEVRRLLEEDLKLEKKALDAYKSFVTEELDKVLQIPEVVKAANGVKKQLKKVSQNVDVKKPGKNTKRARKESDSSDTNDSLTEEDEEVDEDIRPKKKTNEKTKSVARAPKRQKKSQDKNESSSSSEKKMVEQASENTSEDDGGNSSADSPSHSSKGDVKKKQEKPTQVYGKRVEHLKSIIKSCGMGVPPSVYKRAKQVAESKREAYLIKELEGILKKEGLSTNPSEKGDEEESD</sequence>
<feature type="compositionally biased region" description="Polar residues" evidence="1">
    <location>
        <begin position="101"/>
        <end position="110"/>
    </location>
</feature>
<feature type="compositionally biased region" description="Polar residues" evidence="1">
    <location>
        <begin position="312"/>
        <end position="322"/>
    </location>
</feature>
<evidence type="ECO:0000256" key="1">
    <source>
        <dbReference type="SAM" id="MobiDB-lite"/>
    </source>
</evidence>
<dbReference type="PANTHER" id="PTHR15410:SF2">
    <property type="entry name" value="HIRA-INTERACTING PROTEIN 3"/>
    <property type="match status" value="1"/>
</dbReference>
<reference evidence="2 3" key="1">
    <citation type="journal article" date="2019" name="Nat. Plants">
        <title>Genome sequencing of Musa balbisiana reveals subgenome evolution and function divergence in polyploid bananas.</title>
        <authorList>
            <person name="Yao X."/>
        </authorList>
    </citation>
    <scope>NUCLEOTIDE SEQUENCE [LARGE SCALE GENOMIC DNA]</scope>
    <source>
        <strain evidence="3">cv. DH-PKW</strain>
        <tissue evidence="2">Leaves</tissue>
    </source>
</reference>
<organism evidence="2 3">
    <name type="scientific">Musa balbisiana</name>
    <name type="common">Banana</name>
    <dbReference type="NCBI Taxonomy" id="52838"/>
    <lineage>
        <taxon>Eukaryota</taxon>
        <taxon>Viridiplantae</taxon>
        <taxon>Streptophyta</taxon>
        <taxon>Embryophyta</taxon>
        <taxon>Tracheophyta</taxon>
        <taxon>Spermatophyta</taxon>
        <taxon>Magnoliopsida</taxon>
        <taxon>Liliopsida</taxon>
        <taxon>Zingiberales</taxon>
        <taxon>Musaceae</taxon>
        <taxon>Musa</taxon>
    </lineage>
</organism>
<feature type="compositionally biased region" description="Basic and acidic residues" evidence="1">
    <location>
        <begin position="283"/>
        <end position="299"/>
    </location>
</feature>
<feature type="region of interest" description="Disordered" evidence="1">
    <location>
        <begin position="211"/>
        <end position="340"/>
    </location>
</feature>